<protein>
    <submittedName>
        <fullName evidence="1">Uncharacterized protein</fullName>
    </submittedName>
</protein>
<proteinExistence type="predicted"/>
<dbReference type="Proteomes" id="UP000007058">
    <property type="component" value="Chromosome"/>
</dbReference>
<dbReference type="KEGG" id="mag:amb1276"/>
<gene>
    <name evidence="1" type="ordered locus">amb1276</name>
</gene>
<evidence type="ECO:0000313" key="1">
    <source>
        <dbReference type="EMBL" id="BAE50080.1"/>
    </source>
</evidence>
<keyword evidence="2" id="KW-1185">Reference proteome</keyword>
<dbReference type="EMBL" id="AP007255">
    <property type="protein sequence ID" value="BAE50080.1"/>
    <property type="molecule type" value="Genomic_DNA"/>
</dbReference>
<accession>Q2W7U5</accession>
<dbReference type="HOGENOM" id="CLU_2330402_0_0_5"/>
<organism evidence="1 2">
    <name type="scientific">Paramagnetospirillum magneticum (strain ATCC 700264 / AMB-1)</name>
    <name type="common">Magnetospirillum magneticum</name>
    <dbReference type="NCBI Taxonomy" id="342108"/>
    <lineage>
        <taxon>Bacteria</taxon>
        <taxon>Pseudomonadati</taxon>
        <taxon>Pseudomonadota</taxon>
        <taxon>Alphaproteobacteria</taxon>
        <taxon>Rhodospirillales</taxon>
        <taxon>Magnetospirillaceae</taxon>
        <taxon>Paramagnetospirillum</taxon>
    </lineage>
</organism>
<name>Q2W7U5_PARM1</name>
<sequence>MPVTERLPSSPTVPTLVPVITAPSLLPVMVTPTVEGALVMVPSVATTLKLSVCTSPARRLCASALGVKVYSPVAELMVTVPWAVDRLSTWLPLASIRW</sequence>
<evidence type="ECO:0000313" key="2">
    <source>
        <dbReference type="Proteomes" id="UP000007058"/>
    </source>
</evidence>
<reference evidence="1 2" key="1">
    <citation type="journal article" date="2005" name="DNA Res.">
        <title>Complete genome sequence of the facultative anaerobic magnetotactic bacterium Magnetospirillum sp. strain AMB-1.</title>
        <authorList>
            <person name="Matsunaga T."/>
            <person name="Okamura Y."/>
            <person name="Fukuda Y."/>
            <person name="Wahyudi A.T."/>
            <person name="Murase Y."/>
            <person name="Takeyama H."/>
        </authorList>
    </citation>
    <scope>NUCLEOTIDE SEQUENCE [LARGE SCALE GENOMIC DNA]</scope>
    <source>
        <strain evidence="2">ATCC 700264 / AMB-1</strain>
    </source>
</reference>
<dbReference type="AlphaFoldDB" id="Q2W7U5"/>